<feature type="signal peptide" evidence="2">
    <location>
        <begin position="1"/>
        <end position="23"/>
    </location>
</feature>
<dbReference type="SUPFAM" id="SSF52821">
    <property type="entry name" value="Rhodanese/Cell cycle control phosphatase"/>
    <property type="match status" value="2"/>
</dbReference>
<evidence type="ECO:0000313" key="4">
    <source>
        <dbReference type="EMBL" id="SNZ09013.1"/>
    </source>
</evidence>
<feature type="chain" id="PRO_5013012886" evidence="2">
    <location>
        <begin position="24"/>
        <end position="322"/>
    </location>
</feature>
<evidence type="ECO:0000256" key="2">
    <source>
        <dbReference type="SAM" id="SignalP"/>
    </source>
</evidence>
<name>A0A285NJB5_9AQUI</name>
<feature type="domain" description="Rhodanese" evidence="3">
    <location>
        <begin position="224"/>
        <end position="321"/>
    </location>
</feature>
<evidence type="ECO:0000256" key="1">
    <source>
        <dbReference type="ARBA" id="ARBA00022737"/>
    </source>
</evidence>
<dbReference type="InterPro" id="IPR036873">
    <property type="entry name" value="Rhodanese-like_dom_sf"/>
</dbReference>
<dbReference type="SMART" id="SM00450">
    <property type="entry name" value="RHOD"/>
    <property type="match status" value="2"/>
</dbReference>
<dbReference type="RefSeq" id="WP_097000617.1">
    <property type="nucleotide sequence ID" value="NZ_OBEI01000006.1"/>
</dbReference>
<dbReference type="InterPro" id="IPR001763">
    <property type="entry name" value="Rhodanese-like_dom"/>
</dbReference>
<evidence type="ECO:0000259" key="3">
    <source>
        <dbReference type="PROSITE" id="PS50206"/>
    </source>
</evidence>
<evidence type="ECO:0000313" key="5">
    <source>
        <dbReference type="Proteomes" id="UP000219036"/>
    </source>
</evidence>
<dbReference type="Proteomes" id="UP000219036">
    <property type="component" value="Unassembled WGS sequence"/>
</dbReference>
<dbReference type="EMBL" id="OBEI01000006">
    <property type="protein sequence ID" value="SNZ09013.1"/>
    <property type="molecule type" value="Genomic_DNA"/>
</dbReference>
<dbReference type="PANTHER" id="PTHR43855">
    <property type="entry name" value="THIOSULFATE SULFURTRANSFERASE"/>
    <property type="match status" value="1"/>
</dbReference>
<dbReference type="CDD" id="cd01448">
    <property type="entry name" value="TST_Repeat_1"/>
    <property type="match status" value="1"/>
</dbReference>
<keyword evidence="2" id="KW-0732">Signal</keyword>
<organism evidence="4 5">
    <name type="scientific">Persephonella hydrogeniphila</name>
    <dbReference type="NCBI Taxonomy" id="198703"/>
    <lineage>
        <taxon>Bacteria</taxon>
        <taxon>Pseudomonadati</taxon>
        <taxon>Aquificota</taxon>
        <taxon>Aquificia</taxon>
        <taxon>Aquificales</taxon>
        <taxon>Hydrogenothermaceae</taxon>
        <taxon>Persephonella</taxon>
    </lineage>
</organism>
<dbReference type="PANTHER" id="PTHR43855:SF1">
    <property type="entry name" value="THIOSULFATE SULFURTRANSFERASE"/>
    <property type="match status" value="1"/>
</dbReference>
<gene>
    <name evidence="4" type="ORF">SAMN06265182_1451</name>
</gene>
<keyword evidence="5" id="KW-1185">Reference proteome</keyword>
<accession>A0A285NJB5</accession>
<dbReference type="InterPro" id="IPR051126">
    <property type="entry name" value="Thiosulfate_sulfurtransferase"/>
</dbReference>
<sequence length="322" mass="35831">MKKLRKAMVALAGVAAFSAVSYADVPSGEEFAKKFIISVDAAHDLLGKPNVRFVDGDSPKKFKEKHIPGSVNAFAHDLHYLEDIRKCGLPMCPERAAKFIGEELGIDNNTHAIAYDDGRGPNASGVWFFLYLYGLDNVQMMDGGLVTWEAKGYPVESGPAKKPPPKKFVPKIRKEIIATKEEVLKAIKDKEHYFILDARRFQEYTGKTLLDALEKPGKHITVKRGGHIPGAVFAEWKKFAGNPSGKPNKPLFKKLKKLKKVYKKLKKKGLTPDKTVITYCHVGLGRGSFVFAALKLLGHKKVKVYVGSWDEWGNDPNVPIEK</sequence>
<proteinExistence type="predicted"/>
<keyword evidence="4" id="KW-0670">Pyruvate</keyword>
<dbReference type="Gene3D" id="3.40.250.10">
    <property type="entry name" value="Rhodanese-like domain"/>
    <property type="match status" value="2"/>
</dbReference>
<keyword evidence="4" id="KW-0808">Transferase</keyword>
<dbReference type="PROSITE" id="PS50206">
    <property type="entry name" value="RHODANESE_3"/>
    <property type="match status" value="2"/>
</dbReference>
<dbReference type="GO" id="GO:0016740">
    <property type="term" value="F:transferase activity"/>
    <property type="evidence" value="ECO:0007669"/>
    <property type="project" value="UniProtKB-KW"/>
</dbReference>
<keyword evidence="1" id="KW-0677">Repeat</keyword>
<dbReference type="Pfam" id="PF00581">
    <property type="entry name" value="Rhodanese"/>
    <property type="match status" value="2"/>
</dbReference>
<dbReference type="AlphaFoldDB" id="A0A285NJB5"/>
<protein>
    <submittedName>
        <fullName evidence="4">Thiosulfate/3-mercaptopyruvate sulfurtransferase</fullName>
    </submittedName>
</protein>
<feature type="domain" description="Rhodanese" evidence="3">
    <location>
        <begin position="47"/>
        <end position="157"/>
    </location>
</feature>
<dbReference type="OrthoDB" id="9770030at2"/>
<reference evidence="5" key="1">
    <citation type="submission" date="2017-09" db="EMBL/GenBank/DDBJ databases">
        <authorList>
            <person name="Varghese N."/>
            <person name="Submissions S."/>
        </authorList>
    </citation>
    <scope>NUCLEOTIDE SEQUENCE [LARGE SCALE GENOMIC DNA]</scope>
    <source>
        <strain evidence="5">DSM 15103</strain>
    </source>
</reference>